<dbReference type="Gene3D" id="3.40.390.10">
    <property type="entry name" value="Collagenase (Catalytic Domain)"/>
    <property type="match status" value="1"/>
</dbReference>
<dbReference type="Proteomes" id="UP000255365">
    <property type="component" value="Unassembled WGS sequence"/>
</dbReference>
<dbReference type="GO" id="GO:0008237">
    <property type="term" value="F:metallopeptidase activity"/>
    <property type="evidence" value="ECO:0007669"/>
    <property type="project" value="InterPro"/>
</dbReference>
<gene>
    <name evidence="1" type="ORF">DEU51_107158</name>
</gene>
<dbReference type="RefSeq" id="WP_115146997.1">
    <property type="nucleotide sequence ID" value="NZ_QRAV01000007.1"/>
</dbReference>
<dbReference type="InterPro" id="IPR024079">
    <property type="entry name" value="MetalloPept_cat_dom_sf"/>
</dbReference>
<organism evidence="1 2">
    <name type="scientific">Pseudomonas jessenii</name>
    <dbReference type="NCBI Taxonomy" id="77298"/>
    <lineage>
        <taxon>Bacteria</taxon>
        <taxon>Pseudomonadati</taxon>
        <taxon>Pseudomonadota</taxon>
        <taxon>Gammaproteobacteria</taxon>
        <taxon>Pseudomonadales</taxon>
        <taxon>Pseudomonadaceae</taxon>
        <taxon>Pseudomonas</taxon>
    </lineage>
</organism>
<evidence type="ECO:0000313" key="2">
    <source>
        <dbReference type="Proteomes" id="UP000255365"/>
    </source>
</evidence>
<name>A0A370SJU9_PSEJE</name>
<reference evidence="1 2" key="1">
    <citation type="submission" date="2018-07" db="EMBL/GenBank/DDBJ databases">
        <title>Genome sequencing of rice bacterial endophytes.</title>
        <authorList>
            <person name="Venturi V."/>
        </authorList>
    </citation>
    <scope>NUCLEOTIDE SEQUENCE [LARGE SCALE GENOMIC DNA]</scope>
    <source>
        <strain evidence="1 2">E2333</strain>
    </source>
</reference>
<proteinExistence type="predicted"/>
<evidence type="ECO:0000313" key="1">
    <source>
        <dbReference type="EMBL" id="RDL20014.1"/>
    </source>
</evidence>
<protein>
    <submittedName>
        <fullName evidence="1">Uncharacterized protein</fullName>
    </submittedName>
</protein>
<dbReference type="AlphaFoldDB" id="A0A370SJU9"/>
<comment type="caution">
    <text evidence="1">The sequence shown here is derived from an EMBL/GenBank/DDBJ whole genome shotgun (WGS) entry which is preliminary data.</text>
</comment>
<sequence>MDFKKKNKIFQSSTKALAELNGKLAADAAEYLQVIDELELALEESKEDQVIKWYAREVALQAGSSMYEIYNPGRLLLNDFLQMNLVIGMINRVGAREHDGLVRVGPDEKIEVYGPDGWIDLRARTILGWYEEYTRPLKLIADISRAAGGYVWQDLDMTLDQWFRFHEIDPPKNNAEVRNLIALLKFDPVVDNPVNYWEHFQEGGQGLLKLTQDEFSEIRRATTKITLGRKLLTILHSISGRPRITHKNAAQQIKNLVTHAGSLVIARRYLEELEWFGANAQEEVSESVLAQLLITAILLDLNTSIDQSLRRGRVAEFDLYAATNVERHASSVLHDLSSFLQTKQWVDAALAPLAAHMLLTRIAPEFLVSGIPSSVTLGSIAWINFSRGVTLVNAVKTGAAQVMTYTQIMAYADLYPVSDAQRHLRDLTMIDPIVDWALLNQVVTRAELDEAEEATTKRAIAAFEQHAEKFSQIAQAFSTVLPDRAKIARAALSVAAPGCDTLDEKALSEQGGQQIMSMVDLHQSGDLVTGKWDRRTVRLITNGVPRPAINYNPSGVSLYKHYPQLLALKSCDEEMDRQLAVYRSDLDEAMLTTVKMALALMPDTDLHAFMNAKIHFLTVRGSAIYTATKRIGGPLDKDFQNETLQSRDAATGRFGVVMFATYNNAVICYELFTSRGEFRKNDALGELIVRQRTLRQRSRMSRPADLTSQLPFTSLQLLPLNVKCYTHGVAPDASISSSMAFIDNFGALPEPQTTANPKMGFYQRINDPDVARIAEFIVAHRPFLNARELRELVRVPTPLELSREEGERLITYFINLVVPFKKCIEDITSGEHDKVVDGIYGCLMDGIGLVGTVAGASSKVLSVSAKAISTTAKAARFTKLAFTSAISLFNPLDGVPSGIQLGGKLVHKGFLRFNKNSHALIAKANKQLRSLRPRQHPHVLFDNNGSAQFALGTWRPRSVASDAVAILAVRRDNKWYALNRRGDVWGKPLDGFRQNAPLPLPYPTKTLPESYSRSFIDKSLPRARAKIDNALEAISRHDFKRDCSRVMKILFGDSSSVAIDRLIIYLRLIRFDFAGFSLSNIVLDAIKENETIAAFDVNAYKRWKNEGATNGADQAFVEIYTKNLNKHFISLGFNHDVVADDLIHELFHASAQTDDVGYATDAQAEKTEGQQLNVATLLNIASGCLPVSEGGTVCHAPSKAFENADSLAMATSLLSQLCTDKVTFDRNMADITSALEASGANAITEPVIITLNKPA</sequence>
<dbReference type="EMBL" id="QRAV01000007">
    <property type="protein sequence ID" value="RDL20014.1"/>
    <property type="molecule type" value="Genomic_DNA"/>
</dbReference>
<accession>A0A370SJU9</accession>